<sequence>MDIHTRAVTVQQVMSHFALACPKDEASKLVSVVNFPVRENMTKMTLAAQGVGMDTYFETGDMLLADDYGKVSPRQLFDMVQKVADCAMNKPASDEKSVSLLRDVCAQNPTVQEIMGLFYLMMFKSDQACARVLDAPAPDITLSAVENKLRDMVSNVSTSFSTSSNNTNNGNDGKFEKKGNGNGNGNGNNIVCLRCNQRGHNSVVSPVPSPVASSMKVSDSNSRVGWTAFSTTHVTSDLTDCYVLDSGTTLHVCKDEAQFTTLKPSTGSITGIANTHVVV</sequence>
<dbReference type="Proteomes" id="UP000307173">
    <property type="component" value="Unassembled WGS sequence"/>
</dbReference>
<dbReference type="EMBL" id="SELW01000404">
    <property type="protein sequence ID" value="TID28412.1"/>
    <property type="molecule type" value="Genomic_DNA"/>
</dbReference>
<feature type="compositionally biased region" description="Low complexity" evidence="1">
    <location>
        <begin position="158"/>
        <end position="172"/>
    </location>
</feature>
<protein>
    <submittedName>
        <fullName evidence="2">Uncharacterized protein</fullName>
    </submittedName>
</protein>
<reference evidence="2 3" key="1">
    <citation type="journal article" date="2019" name="Front. Genet.">
        <title>Whole-Genome Sequencing of the Opportunistic Yeast Pathogen Candida inconspicua Uncovers Its Hybrid Origin.</title>
        <authorList>
            <person name="Mixao V."/>
            <person name="Hansen A.P."/>
            <person name="Saus E."/>
            <person name="Boekhout T."/>
            <person name="Lass-Florl C."/>
            <person name="Gabaldon T."/>
        </authorList>
    </citation>
    <scope>NUCLEOTIDE SEQUENCE [LARGE SCALE GENOMIC DNA]</scope>
    <source>
        <strain evidence="2 3">CBS 180</strain>
    </source>
</reference>
<dbReference type="OrthoDB" id="7616520at2759"/>
<evidence type="ECO:0000313" key="3">
    <source>
        <dbReference type="Proteomes" id="UP000307173"/>
    </source>
</evidence>
<comment type="caution">
    <text evidence="2">The sequence shown here is derived from an EMBL/GenBank/DDBJ whole genome shotgun (WGS) entry which is preliminary data.</text>
</comment>
<gene>
    <name evidence="2" type="ORF">CANINC_002488</name>
</gene>
<keyword evidence="3" id="KW-1185">Reference proteome</keyword>
<dbReference type="PROSITE" id="PS51257">
    <property type="entry name" value="PROKAR_LIPOPROTEIN"/>
    <property type="match status" value="1"/>
</dbReference>
<evidence type="ECO:0000313" key="2">
    <source>
        <dbReference type="EMBL" id="TID28412.1"/>
    </source>
</evidence>
<proteinExistence type="predicted"/>
<dbReference type="AlphaFoldDB" id="A0A4T0X129"/>
<feature type="region of interest" description="Disordered" evidence="1">
    <location>
        <begin position="158"/>
        <end position="182"/>
    </location>
</feature>
<accession>A0A4T0X129</accession>
<evidence type="ECO:0000256" key="1">
    <source>
        <dbReference type="SAM" id="MobiDB-lite"/>
    </source>
</evidence>
<organism evidence="2 3">
    <name type="scientific">Pichia inconspicua</name>
    <dbReference type="NCBI Taxonomy" id="52247"/>
    <lineage>
        <taxon>Eukaryota</taxon>
        <taxon>Fungi</taxon>
        <taxon>Dikarya</taxon>
        <taxon>Ascomycota</taxon>
        <taxon>Saccharomycotina</taxon>
        <taxon>Pichiomycetes</taxon>
        <taxon>Pichiales</taxon>
        <taxon>Pichiaceae</taxon>
        <taxon>Pichia</taxon>
    </lineage>
</organism>
<name>A0A4T0X129_9ASCO</name>